<dbReference type="AlphaFoldDB" id="A0AAW0YN55"/>
<dbReference type="Gene3D" id="1.20.58.80">
    <property type="entry name" value="Phosphotransferase system, lactose/cellobiose-type IIA subunit"/>
    <property type="match status" value="1"/>
</dbReference>
<feature type="region of interest" description="Disordered" evidence="1">
    <location>
        <begin position="115"/>
        <end position="144"/>
    </location>
</feature>
<dbReference type="SUPFAM" id="SSF52821">
    <property type="entry name" value="Rhodanese/Cell cycle control phosphatase"/>
    <property type="match status" value="1"/>
</dbReference>
<feature type="compositionally biased region" description="Pro residues" evidence="1">
    <location>
        <begin position="264"/>
        <end position="275"/>
    </location>
</feature>
<feature type="compositionally biased region" description="Low complexity" evidence="1">
    <location>
        <begin position="240"/>
        <end position="257"/>
    </location>
</feature>
<proteinExistence type="predicted"/>
<feature type="region of interest" description="Disordered" evidence="1">
    <location>
        <begin position="695"/>
        <end position="760"/>
    </location>
</feature>
<feature type="region of interest" description="Disordered" evidence="1">
    <location>
        <begin position="157"/>
        <end position="536"/>
    </location>
</feature>
<comment type="caution">
    <text evidence="2">The sequence shown here is derived from an EMBL/GenBank/DDBJ whole genome shotgun (WGS) entry which is preliminary data.</text>
</comment>
<protein>
    <recommendedName>
        <fullName evidence="4">Rhodanese domain-containing protein</fullName>
    </recommendedName>
</protein>
<dbReference type="RefSeq" id="XP_066801839.1">
    <property type="nucleotide sequence ID" value="XM_066947425.1"/>
</dbReference>
<feature type="compositionally biased region" description="Low complexity" evidence="1">
    <location>
        <begin position="191"/>
        <end position="206"/>
    </location>
</feature>
<feature type="compositionally biased region" description="Low complexity" evidence="1">
    <location>
        <begin position="276"/>
        <end position="292"/>
    </location>
</feature>
<keyword evidence="3" id="KW-1185">Reference proteome</keyword>
<reference evidence="2 3" key="1">
    <citation type="journal article" date="2024" name="bioRxiv">
        <title>Comparative genomics of Cryptococcus and Kwoniella reveals pathogenesis evolution and contrasting karyotype dynamics via intercentromeric recombination or chromosome fusion.</title>
        <authorList>
            <person name="Coelho M.A."/>
            <person name="David-Palma M."/>
            <person name="Shea T."/>
            <person name="Bowers K."/>
            <person name="McGinley-Smith S."/>
            <person name="Mohammad A.W."/>
            <person name="Gnirke A."/>
            <person name="Yurkov A.M."/>
            <person name="Nowrousian M."/>
            <person name="Sun S."/>
            <person name="Cuomo C.A."/>
            <person name="Heitman J."/>
        </authorList>
    </citation>
    <scope>NUCLEOTIDE SEQUENCE [LARGE SCALE GENOMIC DNA]</scope>
    <source>
        <strain evidence="2 3">CBS 13917</strain>
    </source>
</reference>
<dbReference type="GeneID" id="92181584"/>
<feature type="compositionally biased region" description="Polar residues" evidence="1">
    <location>
        <begin position="307"/>
        <end position="316"/>
    </location>
</feature>
<feature type="compositionally biased region" description="Polar residues" evidence="1">
    <location>
        <begin position="489"/>
        <end position="506"/>
    </location>
</feature>
<dbReference type="InterPro" id="IPR036873">
    <property type="entry name" value="Rhodanese-like_dom_sf"/>
</dbReference>
<feature type="region of interest" description="Disordered" evidence="1">
    <location>
        <begin position="780"/>
        <end position="874"/>
    </location>
</feature>
<sequence length="944" mass="101395">MSRSLPPQPPLSTLPLSSLQALANDLDSPLSRSPKEWFDRARHETDLAVLAERKGKKEDMFVAYTRALSCYTNCKMHPDFGDAKKKDPHWGGRVKEFKETYDVFLTKAKDIKEQLKLRDVEKGSSQPSSRPGPSRQPSGPEVTSMGSIADRMKALGGLGMDVGSSSKRFSKDMSAPGAAGRLSAANGTGVGSLRTTGRQRSGSGSSVKALSPTTPVEKPPVASIKPQLPKEERPMAPFVRETPTGSSTRSRRSTNPSENDHHPPPSSAPAAPPPTVSTQSPSPVPPSTSQAAGLSRSPLPSIPHSPASRTITQNGSDPLPSPNKQDGLAEFEKAFPSLSEFGKQWEGDDEPVGGLLNGANGHARPSAVSALPNGNDRFTQRHATIKEDEDTADLHLPDVPTFPTLPSAPTIRPGLPPPPARPDGLNVNPPNEARTASPPLPDAGAGLKRPASTPNVATLPGDVHSLMDEPVLEGDRDAHPSRAPGPVIPSNTPNGITKDSRSSTMSFPVAVPTPPPSSSRPREAPPPSQAVLTPTLTKPKFPFSNAVDPDALRSYFLNPAVEMLLLDVRGEEEFQRGYVGREYEPRGAKVNVVWMDPTVLLREGMTSTKLEDSLSLSPEAQRRAFENRHKFDVVVVYDSHSASWPRKGSPPTPVSRLWDMIYEHEFTKKLARNPVMLTGGYEAWREFIKMRAARHAKAHAQAQGHGHSQSLSQVNGSRPYNPKVTNGYTSPSTVVSPPRQPDRMLSPSSSSGDFSSKRANRDVPIYQSAQYAKNITESFGYGPQSMTGEPSSYTGHQPSRSYVPSPAPSHSHSHSSSYSSQSTIAPPPQASIHPGPGARRRSDYVEQHGQSYSGYPSAASSLNSPPPHTRPAIDYPQAHALGVTARVPQPPAAVVTPSDRYDTRPAVVRSGSIRGLDLVAREGDEVGYWNDVVLGLTGLKNLGK</sequence>
<dbReference type="Gene3D" id="3.40.250.10">
    <property type="entry name" value="Rhodanese-like domain"/>
    <property type="match status" value="1"/>
</dbReference>
<name>A0AAW0YN55_9TREE</name>
<accession>A0AAW0YN55</accession>
<dbReference type="Proteomes" id="UP001388673">
    <property type="component" value="Unassembled WGS sequence"/>
</dbReference>
<dbReference type="KEGG" id="kne:92181584"/>
<feature type="compositionally biased region" description="Pro residues" evidence="1">
    <location>
        <begin position="511"/>
        <end position="528"/>
    </location>
</feature>
<feature type="compositionally biased region" description="Low complexity" evidence="1">
    <location>
        <begin position="801"/>
        <end position="822"/>
    </location>
</feature>
<gene>
    <name evidence="2" type="ORF">IAR55_004326</name>
</gene>
<organism evidence="2 3">
    <name type="scientific">Kwoniella newhampshirensis</name>
    <dbReference type="NCBI Taxonomy" id="1651941"/>
    <lineage>
        <taxon>Eukaryota</taxon>
        <taxon>Fungi</taxon>
        <taxon>Dikarya</taxon>
        <taxon>Basidiomycota</taxon>
        <taxon>Agaricomycotina</taxon>
        <taxon>Tremellomycetes</taxon>
        <taxon>Tremellales</taxon>
        <taxon>Cryptococcaceae</taxon>
        <taxon>Kwoniella</taxon>
    </lineage>
</organism>
<evidence type="ECO:0000313" key="2">
    <source>
        <dbReference type="EMBL" id="KAK8850408.1"/>
    </source>
</evidence>
<feature type="compositionally biased region" description="Polar residues" evidence="1">
    <location>
        <begin position="708"/>
        <end position="735"/>
    </location>
</feature>
<dbReference type="EMBL" id="JBCAWK010000008">
    <property type="protein sequence ID" value="KAK8850408.1"/>
    <property type="molecule type" value="Genomic_DNA"/>
</dbReference>
<feature type="compositionally biased region" description="Low complexity" evidence="1">
    <location>
        <begin position="123"/>
        <end position="140"/>
    </location>
</feature>
<evidence type="ECO:0000256" key="1">
    <source>
        <dbReference type="SAM" id="MobiDB-lite"/>
    </source>
</evidence>
<evidence type="ECO:0000313" key="3">
    <source>
        <dbReference type="Proteomes" id="UP001388673"/>
    </source>
</evidence>
<evidence type="ECO:0008006" key="4">
    <source>
        <dbReference type="Google" id="ProtNLM"/>
    </source>
</evidence>
<feature type="compositionally biased region" description="Polar residues" evidence="1">
    <location>
        <begin position="784"/>
        <end position="800"/>
    </location>
</feature>